<evidence type="ECO:0000313" key="3">
    <source>
        <dbReference type="EMBL" id="CAH0588046.1"/>
    </source>
</evidence>
<dbReference type="OrthoDB" id="410807at2759"/>
<dbReference type="Pfam" id="PF22589">
    <property type="entry name" value="SPMIP1"/>
    <property type="match status" value="1"/>
</dbReference>
<evidence type="ECO:0000259" key="2">
    <source>
        <dbReference type="Pfam" id="PF22589"/>
    </source>
</evidence>
<accession>A0A9P0FQV3</accession>
<dbReference type="InterPro" id="IPR054323">
    <property type="entry name" value="SPMIP1_C"/>
</dbReference>
<proteinExistence type="predicted"/>
<feature type="domain" description="Sperm microtubule inner protein 1 C-terminal" evidence="2">
    <location>
        <begin position="116"/>
        <end position="210"/>
    </location>
</feature>
<dbReference type="PANTHER" id="PTHR35826">
    <property type="entry name" value="PROTEIN ATP6V1FNB-LIKE"/>
    <property type="match status" value="1"/>
</dbReference>
<organism evidence="3 4">
    <name type="scientific">Chrysodeixis includens</name>
    <name type="common">Soybean looper</name>
    <name type="synonym">Pseudoplusia includens</name>
    <dbReference type="NCBI Taxonomy" id="689277"/>
    <lineage>
        <taxon>Eukaryota</taxon>
        <taxon>Metazoa</taxon>
        <taxon>Ecdysozoa</taxon>
        <taxon>Arthropoda</taxon>
        <taxon>Hexapoda</taxon>
        <taxon>Insecta</taxon>
        <taxon>Pterygota</taxon>
        <taxon>Neoptera</taxon>
        <taxon>Endopterygota</taxon>
        <taxon>Lepidoptera</taxon>
        <taxon>Glossata</taxon>
        <taxon>Ditrysia</taxon>
        <taxon>Noctuoidea</taxon>
        <taxon>Noctuidae</taxon>
        <taxon>Plusiinae</taxon>
        <taxon>Chrysodeixis</taxon>
    </lineage>
</organism>
<feature type="region of interest" description="Disordered" evidence="1">
    <location>
        <begin position="204"/>
        <end position="226"/>
    </location>
</feature>
<name>A0A9P0FQV3_CHRIL</name>
<keyword evidence="4" id="KW-1185">Reference proteome</keyword>
<protein>
    <recommendedName>
        <fullName evidence="2">Sperm microtubule inner protein 1 C-terminal domain-containing protein</fullName>
    </recommendedName>
</protein>
<sequence>MPHRDLNNPEVIKFLVESYEKTARLRLVWNSVHAKKLNKASTFQGEEKGYFEADVIKESMRLGVSNLGTDFIIAARNRRLKAPRDGVHIPRLADLKKGHSIIDVGLGDPINDPRIVKPDTDLTNDPIMRPVPKKQEKIIYKGRPEFGRKVYLEKRCKALPPEERYYFAETSNWDYGWRLKDSHIKAPVPVHGRIWALHREKCRSGPQPDPKHYKYLERGPNKCPES</sequence>
<dbReference type="PANTHER" id="PTHR35826:SF1">
    <property type="entry name" value="PROTEIN ATP6V1FNB-LIKE"/>
    <property type="match status" value="1"/>
</dbReference>
<dbReference type="AlphaFoldDB" id="A0A9P0FQV3"/>
<reference evidence="3" key="1">
    <citation type="submission" date="2021-12" db="EMBL/GenBank/DDBJ databases">
        <authorList>
            <person name="King R."/>
        </authorList>
    </citation>
    <scope>NUCLEOTIDE SEQUENCE</scope>
</reference>
<gene>
    <name evidence="3" type="ORF">CINC_LOCUS3876</name>
</gene>
<dbReference type="EMBL" id="LR824019">
    <property type="protein sequence ID" value="CAH0588046.1"/>
    <property type="molecule type" value="Genomic_DNA"/>
</dbReference>
<evidence type="ECO:0000313" key="4">
    <source>
        <dbReference type="Proteomes" id="UP001154114"/>
    </source>
</evidence>
<evidence type="ECO:0000256" key="1">
    <source>
        <dbReference type="SAM" id="MobiDB-lite"/>
    </source>
</evidence>
<dbReference type="Proteomes" id="UP001154114">
    <property type="component" value="Chromosome 16"/>
</dbReference>